<dbReference type="VEuPathDB" id="PiroplasmaDB:BMR1_01G02240"/>
<dbReference type="Gene3D" id="3.40.50.150">
    <property type="entry name" value="Vaccinia Virus protein VP39"/>
    <property type="match status" value="1"/>
</dbReference>
<proteinExistence type="inferred from homology"/>
<name>I7J5I3_BABMR</name>
<dbReference type="RefSeq" id="XP_012647516.1">
    <property type="nucleotide sequence ID" value="XM_012792062.1"/>
</dbReference>
<dbReference type="EMBL" id="FO082871">
    <property type="protein sequence ID" value="CCF72907.1"/>
    <property type="molecule type" value="Genomic_DNA"/>
</dbReference>
<reference evidence="9 10" key="1">
    <citation type="journal article" date="2012" name="Nucleic Acids Res.">
        <title>Sequencing of the smallest Apicomplexan genome from the human pathogen Babesia microti.</title>
        <authorList>
            <person name="Cornillot E."/>
            <person name="Hadj-Kaddour K."/>
            <person name="Dassouli A."/>
            <person name="Noel B."/>
            <person name="Ranwez V."/>
            <person name="Vacherie B."/>
            <person name="Augagneur Y."/>
            <person name="Bres V."/>
            <person name="Duclos A."/>
            <person name="Randazzo S."/>
            <person name="Carcy B."/>
            <person name="Debierre-Grockiego F."/>
            <person name="Delbecq S."/>
            <person name="Moubri-Menage K."/>
            <person name="Shams-Eldin H."/>
            <person name="Usmani-Brown S."/>
            <person name="Bringaud F."/>
            <person name="Wincker P."/>
            <person name="Vivares C.P."/>
            <person name="Schwarz R.T."/>
            <person name="Schetters T.P."/>
            <person name="Krause P.J."/>
            <person name="Gorenflot A."/>
            <person name="Berry V."/>
            <person name="Barbe V."/>
            <person name="Ben Mamoun C."/>
        </authorList>
    </citation>
    <scope>NUCLEOTIDE SEQUENCE [LARGE SCALE GENOMIC DNA]</scope>
    <source>
        <strain evidence="9 10">RI</strain>
    </source>
</reference>
<dbReference type="PIRSF" id="PIRSF005461">
    <property type="entry name" value="23S_rRNA_mtase"/>
    <property type="match status" value="1"/>
</dbReference>
<gene>
    <name evidence="9" type="ORF">BMR1_01G02240</name>
</gene>
<dbReference type="InterPro" id="IPR029063">
    <property type="entry name" value="SAM-dependent_MTases_sf"/>
</dbReference>
<evidence type="ECO:0000256" key="1">
    <source>
        <dbReference type="ARBA" id="ARBA00009258"/>
    </source>
</evidence>
<dbReference type="OMA" id="HRQTDHL"/>
<evidence type="ECO:0000256" key="4">
    <source>
        <dbReference type="ARBA" id="ARBA00022679"/>
    </source>
</evidence>
<evidence type="ECO:0000313" key="9">
    <source>
        <dbReference type="EMBL" id="CCF72907.1"/>
    </source>
</evidence>
<keyword evidence="5 7" id="KW-0949">S-adenosyl-L-methionine</keyword>
<dbReference type="InterPro" id="IPR050082">
    <property type="entry name" value="RNA_methyltr_RlmE"/>
</dbReference>
<dbReference type="SUPFAM" id="SSF53335">
    <property type="entry name" value="S-adenosyl-L-methionine-dependent methyltransferases"/>
    <property type="match status" value="1"/>
</dbReference>
<evidence type="ECO:0000256" key="7">
    <source>
        <dbReference type="PIRSR" id="PIRSR005461-1"/>
    </source>
</evidence>
<evidence type="ECO:0000259" key="8">
    <source>
        <dbReference type="Pfam" id="PF01728"/>
    </source>
</evidence>
<dbReference type="Proteomes" id="UP000002899">
    <property type="component" value="Chromosome I"/>
</dbReference>
<reference evidence="9 10" key="2">
    <citation type="journal article" date="2013" name="PLoS ONE">
        <title>Whole genome mapping and re-organization of the nuclear and mitochondrial genomes of Babesia microti isolates.</title>
        <authorList>
            <person name="Cornillot E."/>
            <person name="Dassouli A."/>
            <person name="Garg A."/>
            <person name="Pachikara N."/>
            <person name="Randazzo S."/>
            <person name="Depoix D."/>
            <person name="Carcy B."/>
            <person name="Delbecq S."/>
            <person name="Frutos R."/>
            <person name="Silva J.C."/>
            <person name="Sutton R."/>
            <person name="Krause P.J."/>
            <person name="Mamoun C.B."/>
        </authorList>
    </citation>
    <scope>NUCLEOTIDE SEQUENCE [LARGE SCALE GENOMIC DNA]</scope>
    <source>
        <strain evidence="9 10">RI</strain>
    </source>
</reference>
<dbReference type="OrthoDB" id="20105at2759"/>
<feature type="active site" description="Proton acceptor" evidence="7">
    <location>
        <position position="166"/>
    </location>
</feature>
<keyword evidence="10" id="KW-1185">Reference proteome</keyword>
<accession>I7J5I3</accession>
<dbReference type="InterPro" id="IPR002877">
    <property type="entry name" value="RNA_MeTrfase_FtsJ_dom"/>
</dbReference>
<evidence type="ECO:0000256" key="5">
    <source>
        <dbReference type="ARBA" id="ARBA00022691"/>
    </source>
</evidence>
<reference evidence="9 10" key="3">
    <citation type="journal article" date="2016" name="Sci. Rep.">
        <title>Genome-wide diversity and gene expression profiling of Babesia microti isolates identify polymorphic genes that mediate host-pathogen interactions.</title>
        <authorList>
            <person name="Silva J.C."/>
            <person name="Cornillot E."/>
            <person name="McCracken C."/>
            <person name="Usmani-Brown S."/>
            <person name="Dwivedi A."/>
            <person name="Ifeonu O.O."/>
            <person name="Crabtree J."/>
            <person name="Gotia H.T."/>
            <person name="Virji A.Z."/>
            <person name="Reynes C."/>
            <person name="Colinge J."/>
            <person name="Kumar V."/>
            <person name="Lawres L."/>
            <person name="Pazzi J.E."/>
            <person name="Pablo J.V."/>
            <person name="Hung C."/>
            <person name="Brancato J."/>
            <person name="Kumari P."/>
            <person name="Orvis J."/>
            <person name="Tretina K."/>
            <person name="Chibucos M."/>
            <person name="Ott S."/>
            <person name="Sadzewicz L."/>
            <person name="Sengamalay N."/>
            <person name="Shetty A.C."/>
            <person name="Su Q."/>
            <person name="Tallon L."/>
            <person name="Fraser C.M."/>
            <person name="Frutos R."/>
            <person name="Molina D.M."/>
            <person name="Krause P.J."/>
            <person name="Ben Mamoun C."/>
        </authorList>
    </citation>
    <scope>NUCLEOTIDE SEQUENCE [LARGE SCALE GENOMIC DNA]</scope>
    <source>
        <strain evidence="9 10">RI</strain>
    </source>
</reference>
<dbReference type="PANTHER" id="PTHR10920:SF18">
    <property type="entry name" value="RRNA METHYLTRANSFERASE 2, MITOCHONDRIAL"/>
    <property type="match status" value="1"/>
</dbReference>
<organism evidence="9 10">
    <name type="scientific">Babesia microti (strain RI)</name>
    <dbReference type="NCBI Taxonomy" id="1133968"/>
    <lineage>
        <taxon>Eukaryota</taxon>
        <taxon>Sar</taxon>
        <taxon>Alveolata</taxon>
        <taxon>Apicomplexa</taxon>
        <taxon>Aconoidasida</taxon>
        <taxon>Piroplasmida</taxon>
        <taxon>Babesiidae</taxon>
        <taxon>Babesia</taxon>
    </lineage>
</organism>
<sequence length="230" mass="26177">MRLVKTSNATGWILKHINDRYVKQAQLDNYRSRAAYKLIELDDKYLFIRKHQTIVEFGCFPGGWSQVLIDKSYASVSDSLVIGLDKLTIEPLQHYKFVQGDIMDDNTVLKLKDLLGNRKAGLVLSDLSDATIGVKIDDHLNSVELAMRAAKVMEQIIAIDGWFVVKIFMGSQLENYKIYMRTLFKQVYSCKPSASRSSSPEMYFVCKGFKGARNISQEIDTHLYNKCGLS</sequence>
<dbReference type="AlphaFoldDB" id="I7J5I3"/>
<evidence type="ECO:0000313" key="10">
    <source>
        <dbReference type="Proteomes" id="UP000002899"/>
    </source>
</evidence>
<dbReference type="KEGG" id="bmic:BMR1_01G02240"/>
<dbReference type="Pfam" id="PF01728">
    <property type="entry name" value="FtsJ"/>
    <property type="match status" value="1"/>
</dbReference>
<keyword evidence="2" id="KW-0698">rRNA processing</keyword>
<evidence type="ECO:0000256" key="6">
    <source>
        <dbReference type="ARBA" id="ARBA00041184"/>
    </source>
</evidence>
<evidence type="ECO:0000256" key="2">
    <source>
        <dbReference type="ARBA" id="ARBA00022552"/>
    </source>
</evidence>
<dbReference type="PANTHER" id="PTHR10920">
    <property type="entry name" value="RIBOSOMAL RNA METHYLTRANSFERASE"/>
    <property type="match status" value="1"/>
</dbReference>
<dbReference type="InterPro" id="IPR015507">
    <property type="entry name" value="rRNA-MeTfrase_E"/>
</dbReference>
<evidence type="ECO:0000256" key="3">
    <source>
        <dbReference type="ARBA" id="ARBA00022603"/>
    </source>
</evidence>
<protein>
    <recommendedName>
        <fullName evidence="6">rRNA methyltransferase 2, mitochondrial</fullName>
    </recommendedName>
</protein>
<dbReference type="HAMAP" id="MF_01547">
    <property type="entry name" value="RNA_methyltr_E"/>
    <property type="match status" value="1"/>
</dbReference>
<feature type="domain" description="Ribosomal RNA methyltransferase FtsJ" evidence="8">
    <location>
        <begin position="30"/>
        <end position="209"/>
    </location>
</feature>
<dbReference type="GeneID" id="24423523"/>
<dbReference type="GO" id="GO:0008650">
    <property type="term" value="F:rRNA (uridine-2'-O-)-methyltransferase activity"/>
    <property type="evidence" value="ECO:0007669"/>
    <property type="project" value="TreeGrafter"/>
</dbReference>
<comment type="similarity">
    <text evidence="1">Belongs to the class I-like SAM-binding methyltransferase superfamily. RNA methyltransferase RlmE family.</text>
</comment>
<keyword evidence="4 9" id="KW-0808">Transferase</keyword>
<keyword evidence="3 9" id="KW-0489">Methyltransferase</keyword>